<organism evidence="2 3">
    <name type="scientific">Corynebacterium glutamicum (strain ATCC 13032 / DSM 20300 / JCM 1318 / BCRC 11384 / CCUG 27702 / LMG 3730 / NBRC 12168 / NCIMB 10025 / NRRL B-2784 / 534)</name>
    <dbReference type="NCBI Taxonomy" id="196627"/>
    <lineage>
        <taxon>Bacteria</taxon>
        <taxon>Bacillati</taxon>
        <taxon>Actinomycetota</taxon>
        <taxon>Actinomycetes</taxon>
        <taxon>Mycobacteriales</taxon>
        <taxon>Corynebacteriaceae</taxon>
        <taxon>Corynebacterium</taxon>
    </lineage>
</organism>
<dbReference type="HOGENOM" id="CLU_2768802_0_0_11"/>
<dbReference type="KEGG" id="cgl:Cgl2809"/>
<evidence type="ECO:0000256" key="1">
    <source>
        <dbReference type="SAM" id="Phobius"/>
    </source>
</evidence>
<proteinExistence type="predicted"/>
<reference evidence="3" key="1">
    <citation type="journal article" date="2003" name="Appl. Microbiol. Biotechnol.">
        <title>The Corynebacterium glutamicum genome: features and impacts on biotechnological processes.</title>
        <authorList>
            <person name="Ikeda M."/>
            <person name="Nakagawa S."/>
        </authorList>
    </citation>
    <scope>NUCLEOTIDE SEQUENCE [LARGE SCALE GENOMIC DNA]</scope>
    <source>
        <strain evidence="3">ATCC 13032 / DSM 20300 / BCRC 11384 / JCM 1318 / LMG 3730 / NCIMB 10025</strain>
    </source>
</reference>
<keyword evidence="1" id="KW-1133">Transmembrane helix</keyword>
<dbReference type="AlphaFoldDB" id="Q8NLX7"/>
<sequence>MLGRRQLGFLLVDGPFFIIQLSLSNTAWILYSMILGELGKVTLRNFIRVLSLEFFAQIIDRVVSTLRTV</sequence>
<name>Q8NLX7_CORGL</name>
<dbReference type="PATRIC" id="fig|196627.13.peg.2740"/>
<protein>
    <submittedName>
        <fullName evidence="2">Uncharacterized protein</fullName>
    </submittedName>
</protein>
<dbReference type="RefSeq" id="WP_011015399.1">
    <property type="nucleotide sequence ID" value="NC_003450.3"/>
</dbReference>
<dbReference type="EMBL" id="BA000036">
    <property type="protein sequence ID" value="BAC00203.1"/>
    <property type="molecule type" value="Genomic_DNA"/>
</dbReference>
<accession>Q8NLX7</accession>
<evidence type="ECO:0000313" key="3">
    <source>
        <dbReference type="Proteomes" id="UP000000582"/>
    </source>
</evidence>
<evidence type="ECO:0000313" key="2">
    <source>
        <dbReference type="EMBL" id="BAC00203.1"/>
    </source>
</evidence>
<keyword evidence="3" id="KW-1185">Reference proteome</keyword>
<dbReference type="BioCyc" id="CORYNE:G18NG-12426-MONOMER"/>
<keyword evidence="1" id="KW-0812">Transmembrane</keyword>
<dbReference type="GeneID" id="92792316"/>
<feature type="transmembrane region" description="Helical" evidence="1">
    <location>
        <begin position="7"/>
        <end position="31"/>
    </location>
</feature>
<gene>
    <name evidence="2" type="ordered locus">Cgl2809</name>
</gene>
<keyword evidence="1" id="KW-0472">Membrane</keyword>
<accession>Q6M249</accession>
<dbReference type="KEGG" id="cgb:cg3109"/>
<dbReference type="Proteomes" id="UP000000582">
    <property type="component" value="Chromosome"/>
</dbReference>